<dbReference type="EMBL" id="JAATJE010000003">
    <property type="protein sequence ID" value="NJC35312.1"/>
    <property type="molecule type" value="Genomic_DNA"/>
</dbReference>
<name>A0ABX0XRL3_9SPHN</name>
<evidence type="ECO:0000313" key="2">
    <source>
        <dbReference type="Proteomes" id="UP000734218"/>
    </source>
</evidence>
<dbReference type="InterPro" id="IPR011856">
    <property type="entry name" value="tRNA_endonuc-like_dom_sf"/>
</dbReference>
<dbReference type="Proteomes" id="UP000734218">
    <property type="component" value="Unassembled WGS sequence"/>
</dbReference>
<sequence>MTEPVFAALADVPLRDAWAHEAHRFTPWLAANLDRLAEVIGIPLELTGIEIRVGTFSADILARNAADDSVVLVENQLEGSDHTHLGQIMTYLAGLEAQTMVWVAPTFRDEHLSAIRWLNEHTVDPFAFFAVRVRVVRIADSPYAPLFEVIERPNNWDRQVSEKKRAIEGDLTELGQHRRAFWTHVCARHRRFGKPDAASSHWADLPGTDAVVVQYLSKNGVGVFVRPRRGRSMEQLAGELQPNLQQLADELGARAGGDDSFLSQSLKADSHDPAQWDRLADWLDDRTTAYHTAFARLGGNQT</sequence>
<organism evidence="1 2">
    <name type="scientific">Sphingomonas jejuensis</name>
    <dbReference type="NCBI Taxonomy" id="904715"/>
    <lineage>
        <taxon>Bacteria</taxon>
        <taxon>Pseudomonadati</taxon>
        <taxon>Pseudomonadota</taxon>
        <taxon>Alphaproteobacteria</taxon>
        <taxon>Sphingomonadales</taxon>
        <taxon>Sphingomonadaceae</taxon>
        <taxon>Sphingomonas</taxon>
    </lineage>
</organism>
<evidence type="ECO:0008006" key="3">
    <source>
        <dbReference type="Google" id="ProtNLM"/>
    </source>
</evidence>
<accession>A0ABX0XRL3</accession>
<comment type="caution">
    <text evidence="1">The sequence shown here is derived from an EMBL/GenBank/DDBJ whole genome shotgun (WGS) entry which is preliminary data.</text>
</comment>
<dbReference type="RefSeq" id="WP_167956302.1">
    <property type="nucleotide sequence ID" value="NZ_JAATJE010000003.1"/>
</dbReference>
<evidence type="ECO:0000313" key="1">
    <source>
        <dbReference type="EMBL" id="NJC35312.1"/>
    </source>
</evidence>
<keyword evidence="2" id="KW-1185">Reference proteome</keyword>
<protein>
    <recommendedName>
        <fullName evidence="3">DUF4268 domain-containing protein</fullName>
    </recommendedName>
</protein>
<gene>
    <name evidence="1" type="ORF">GGR88_002841</name>
</gene>
<reference evidence="1 2" key="1">
    <citation type="submission" date="2020-03" db="EMBL/GenBank/DDBJ databases">
        <title>Genomic Encyclopedia of Type Strains, Phase IV (KMG-IV): sequencing the most valuable type-strain genomes for metagenomic binning, comparative biology and taxonomic classification.</title>
        <authorList>
            <person name="Goeker M."/>
        </authorList>
    </citation>
    <scope>NUCLEOTIDE SEQUENCE [LARGE SCALE GENOMIC DNA]</scope>
    <source>
        <strain evidence="1 2">DSM 27651</strain>
    </source>
</reference>
<proteinExistence type="predicted"/>
<dbReference type="Gene3D" id="3.40.1350.10">
    <property type="match status" value="1"/>
</dbReference>